<dbReference type="RefSeq" id="WP_265723623.1">
    <property type="nucleotide sequence ID" value="NZ_JAPIVK010000064.1"/>
</dbReference>
<evidence type="ECO:0000313" key="1">
    <source>
        <dbReference type="EMBL" id="MFD2312530.1"/>
    </source>
</evidence>
<name>A0ABW5EJL8_9GAMM</name>
<keyword evidence="2" id="KW-1185">Reference proteome</keyword>
<organism evidence="1 2">
    <name type="scientific">Microbulbifer halophilus</name>
    <dbReference type="NCBI Taxonomy" id="453963"/>
    <lineage>
        <taxon>Bacteria</taxon>
        <taxon>Pseudomonadati</taxon>
        <taxon>Pseudomonadota</taxon>
        <taxon>Gammaproteobacteria</taxon>
        <taxon>Cellvibrionales</taxon>
        <taxon>Microbulbiferaceae</taxon>
        <taxon>Microbulbifer</taxon>
    </lineage>
</organism>
<evidence type="ECO:0000313" key="2">
    <source>
        <dbReference type="Proteomes" id="UP001597425"/>
    </source>
</evidence>
<sequence>MNCLLHPVSLRLSSALQRLLLASVRLSHGVHMVAMTRKPGCSMRTVYVKRPVSTAMT</sequence>
<accession>A0ABW5EJL8</accession>
<dbReference type="Proteomes" id="UP001597425">
    <property type="component" value="Unassembled WGS sequence"/>
</dbReference>
<proteinExistence type="predicted"/>
<protein>
    <submittedName>
        <fullName evidence="1">Uncharacterized protein</fullName>
    </submittedName>
</protein>
<dbReference type="EMBL" id="JBHUJD010000051">
    <property type="protein sequence ID" value="MFD2312530.1"/>
    <property type="molecule type" value="Genomic_DNA"/>
</dbReference>
<gene>
    <name evidence="1" type="ORF">ACFSKX_19095</name>
</gene>
<reference evidence="2" key="1">
    <citation type="journal article" date="2019" name="Int. J. Syst. Evol. Microbiol.">
        <title>The Global Catalogue of Microorganisms (GCM) 10K type strain sequencing project: providing services to taxonomists for standard genome sequencing and annotation.</title>
        <authorList>
            <consortium name="The Broad Institute Genomics Platform"/>
            <consortium name="The Broad Institute Genome Sequencing Center for Infectious Disease"/>
            <person name="Wu L."/>
            <person name="Ma J."/>
        </authorList>
    </citation>
    <scope>NUCLEOTIDE SEQUENCE [LARGE SCALE GENOMIC DNA]</scope>
    <source>
        <strain evidence="2">KCTC 12848</strain>
    </source>
</reference>
<comment type="caution">
    <text evidence="1">The sequence shown here is derived from an EMBL/GenBank/DDBJ whole genome shotgun (WGS) entry which is preliminary data.</text>
</comment>